<dbReference type="EMBL" id="CADCVS010000425">
    <property type="protein sequence ID" value="CAA9524749.1"/>
    <property type="molecule type" value="Genomic_DNA"/>
</dbReference>
<feature type="compositionally biased region" description="Basic residues" evidence="1">
    <location>
        <begin position="289"/>
        <end position="308"/>
    </location>
</feature>
<feature type="compositionally biased region" description="Low complexity" evidence="1">
    <location>
        <begin position="125"/>
        <end position="137"/>
    </location>
</feature>
<feature type="non-terminal residue" evidence="2">
    <location>
        <position position="1"/>
    </location>
</feature>
<feature type="compositionally biased region" description="Gly residues" evidence="1">
    <location>
        <begin position="188"/>
        <end position="203"/>
    </location>
</feature>
<reference evidence="2" key="1">
    <citation type="submission" date="2020-02" db="EMBL/GenBank/DDBJ databases">
        <authorList>
            <person name="Meier V. D."/>
        </authorList>
    </citation>
    <scope>NUCLEOTIDE SEQUENCE</scope>
    <source>
        <strain evidence="2">AVDCRST_MAG30</strain>
    </source>
</reference>
<feature type="compositionally biased region" description="Basic residues" evidence="1">
    <location>
        <begin position="324"/>
        <end position="337"/>
    </location>
</feature>
<feature type="compositionally biased region" description="Basic residues" evidence="1">
    <location>
        <begin position="228"/>
        <end position="250"/>
    </location>
</feature>
<dbReference type="AlphaFoldDB" id="A0A6J4TK95"/>
<feature type="non-terminal residue" evidence="2">
    <location>
        <position position="363"/>
    </location>
</feature>
<organism evidence="2">
    <name type="scientific">uncultured Solirubrobacteraceae bacterium</name>
    <dbReference type="NCBI Taxonomy" id="1162706"/>
    <lineage>
        <taxon>Bacteria</taxon>
        <taxon>Bacillati</taxon>
        <taxon>Actinomycetota</taxon>
        <taxon>Thermoleophilia</taxon>
        <taxon>Solirubrobacterales</taxon>
        <taxon>Solirubrobacteraceae</taxon>
        <taxon>environmental samples</taxon>
    </lineage>
</organism>
<feature type="compositionally biased region" description="Low complexity" evidence="1">
    <location>
        <begin position="338"/>
        <end position="354"/>
    </location>
</feature>
<protein>
    <submittedName>
        <fullName evidence="2">Uncharacterized protein</fullName>
    </submittedName>
</protein>
<feature type="region of interest" description="Disordered" evidence="1">
    <location>
        <begin position="289"/>
        <end position="363"/>
    </location>
</feature>
<feature type="compositionally biased region" description="Low complexity" evidence="1">
    <location>
        <begin position="212"/>
        <end position="227"/>
    </location>
</feature>
<proteinExistence type="predicted"/>
<name>A0A6J4TK95_9ACTN</name>
<feature type="compositionally biased region" description="Basic and acidic residues" evidence="1">
    <location>
        <begin position="9"/>
        <end position="43"/>
    </location>
</feature>
<feature type="region of interest" description="Disordered" evidence="1">
    <location>
        <begin position="153"/>
        <end position="274"/>
    </location>
</feature>
<feature type="region of interest" description="Disordered" evidence="1">
    <location>
        <begin position="1"/>
        <end position="137"/>
    </location>
</feature>
<gene>
    <name evidence="2" type="ORF">AVDCRST_MAG30-3281</name>
</gene>
<sequence>GAGVCSARADLRPHLRAPADRRGLRARDPLAGRLERLRARHDGPAAARRRRGGARRGRHLRGRGPRPPDGARPGPAGRRSLDARRLRAPRGRPGSLPGPGARPARLPPLPALGVRERGTRPRPAPGRARAARGAGPRAAARLLRRLLAARRAAELRPRRAPARGLPGPPLQARRHAGLGRRPDRPPRGDGGGGLRGLQGGLQGHVGRRPDGPRALPPRGRGLPGRLARGPRPRRPGGVRRPRAPSRPHHLGRADPLRGRHPQPPRGAEDGQPQAVAVRLARGAARRLRLLRGTRDRGVRRRPVRARRGPRADPVPRVAVPPRRAERHRPGRLRRARSGARAAPEPARAPPVAGRLPLGLARVL</sequence>
<feature type="compositionally biased region" description="Basic residues" evidence="1">
    <location>
        <begin position="47"/>
        <end position="64"/>
    </location>
</feature>
<feature type="compositionally biased region" description="Low complexity" evidence="1">
    <location>
        <begin position="91"/>
        <end position="104"/>
    </location>
</feature>
<accession>A0A6J4TK95</accession>
<evidence type="ECO:0000313" key="2">
    <source>
        <dbReference type="EMBL" id="CAA9524749.1"/>
    </source>
</evidence>
<evidence type="ECO:0000256" key="1">
    <source>
        <dbReference type="SAM" id="MobiDB-lite"/>
    </source>
</evidence>